<feature type="non-terminal residue" evidence="1">
    <location>
        <position position="1"/>
    </location>
</feature>
<dbReference type="Proteomes" id="UP000576082">
    <property type="component" value="Unassembled WGS sequence"/>
</dbReference>
<reference evidence="1 2" key="1">
    <citation type="submission" date="2020-04" db="EMBL/GenBank/DDBJ databases">
        <title>Flammeovirga sp. SR4, a novel species isolated from seawater.</title>
        <authorList>
            <person name="Wang X."/>
        </authorList>
    </citation>
    <scope>NUCLEOTIDE SEQUENCE [LARGE SCALE GENOMIC DNA]</scope>
    <source>
        <strain evidence="1 2">ATCC 23126</strain>
    </source>
</reference>
<sequence>VKRIPENVDFRLNWFKNVGKFGKVIGKKGDYVVEEAGEVFYRTLSEKHYKRLLKGKRVPSTGESFTSPTQAYSEKYKGVLVKYYLKKEQLVLWRK</sequence>
<keyword evidence="2" id="KW-1185">Reference proteome</keyword>
<accession>A0A7X9S2B0</accession>
<proteinExistence type="predicted"/>
<organism evidence="1 2">
    <name type="scientific">Flammeovirga aprica JL-4</name>
    <dbReference type="NCBI Taxonomy" id="694437"/>
    <lineage>
        <taxon>Bacteria</taxon>
        <taxon>Pseudomonadati</taxon>
        <taxon>Bacteroidota</taxon>
        <taxon>Cytophagia</taxon>
        <taxon>Cytophagales</taxon>
        <taxon>Flammeovirgaceae</taxon>
        <taxon>Flammeovirga</taxon>
    </lineage>
</organism>
<comment type="caution">
    <text evidence="1">The sequence shown here is derived from an EMBL/GenBank/DDBJ whole genome shotgun (WGS) entry which is preliminary data.</text>
</comment>
<dbReference type="RefSeq" id="WP_205960079.1">
    <property type="nucleotide sequence ID" value="NZ_JABANE010000297.1"/>
</dbReference>
<dbReference type="EMBL" id="JABANE010000297">
    <property type="protein sequence ID" value="NME73014.1"/>
    <property type="molecule type" value="Genomic_DNA"/>
</dbReference>
<name>A0A7X9S2B0_9BACT</name>
<evidence type="ECO:0000313" key="2">
    <source>
        <dbReference type="Proteomes" id="UP000576082"/>
    </source>
</evidence>
<gene>
    <name evidence="1" type="ORF">HHU12_33985</name>
</gene>
<evidence type="ECO:0000313" key="1">
    <source>
        <dbReference type="EMBL" id="NME73014.1"/>
    </source>
</evidence>
<dbReference type="AlphaFoldDB" id="A0A7X9S2B0"/>
<protein>
    <submittedName>
        <fullName evidence="1">Uncharacterized protein</fullName>
    </submittedName>
</protein>